<dbReference type="GO" id="GO:0009432">
    <property type="term" value="P:SOS response"/>
    <property type="evidence" value="ECO:0007669"/>
    <property type="project" value="TreeGrafter"/>
</dbReference>
<dbReference type="InterPro" id="IPR043502">
    <property type="entry name" value="DNA/RNA_pol_sf"/>
</dbReference>
<keyword evidence="13 17" id="KW-0238">DNA-binding</keyword>
<keyword evidence="10 17" id="KW-0227">DNA damage</keyword>
<dbReference type="InterPro" id="IPR022880">
    <property type="entry name" value="DNApol_IV"/>
</dbReference>
<keyword evidence="14 17" id="KW-0234">DNA repair</keyword>
<feature type="active site" evidence="17">
    <location>
        <position position="111"/>
    </location>
</feature>
<feature type="binding site" evidence="17">
    <location>
        <position position="110"/>
    </location>
    <ligand>
        <name>Mg(2+)</name>
        <dbReference type="ChEBI" id="CHEBI:18420"/>
    </ligand>
</feature>
<feature type="binding site" evidence="17">
    <location>
        <position position="16"/>
    </location>
    <ligand>
        <name>Mg(2+)</name>
        <dbReference type="ChEBI" id="CHEBI:18420"/>
    </ligand>
</feature>
<organism evidence="20">
    <name type="scientific">Rhizobium leguminosarum bv. trifolii WSM2297</name>
    <dbReference type="NCBI Taxonomy" id="754762"/>
    <lineage>
        <taxon>Bacteria</taxon>
        <taxon>Pseudomonadati</taxon>
        <taxon>Pseudomonadota</taxon>
        <taxon>Alphaproteobacteria</taxon>
        <taxon>Hyphomicrobiales</taxon>
        <taxon>Rhizobiaceae</taxon>
        <taxon>Rhizobium/Agrobacterium group</taxon>
        <taxon>Rhizobium</taxon>
    </lineage>
</organism>
<evidence type="ECO:0000256" key="12">
    <source>
        <dbReference type="ARBA" id="ARBA00022932"/>
    </source>
</evidence>
<dbReference type="Pfam" id="PF00817">
    <property type="entry name" value="IMS"/>
    <property type="match status" value="1"/>
</dbReference>
<comment type="catalytic activity">
    <reaction evidence="16 17">
        <text>DNA(n) + a 2'-deoxyribonucleoside 5'-triphosphate = DNA(n+1) + diphosphate</text>
        <dbReference type="Rhea" id="RHEA:22508"/>
        <dbReference type="Rhea" id="RHEA-COMP:17339"/>
        <dbReference type="Rhea" id="RHEA-COMP:17340"/>
        <dbReference type="ChEBI" id="CHEBI:33019"/>
        <dbReference type="ChEBI" id="CHEBI:61560"/>
        <dbReference type="ChEBI" id="CHEBI:173112"/>
        <dbReference type="EC" id="2.7.7.7"/>
    </reaction>
</comment>
<evidence type="ECO:0000256" key="11">
    <source>
        <dbReference type="ARBA" id="ARBA00022842"/>
    </source>
</evidence>
<dbReference type="GO" id="GO:0003887">
    <property type="term" value="F:DNA-directed DNA polymerase activity"/>
    <property type="evidence" value="ECO:0007669"/>
    <property type="project" value="UniProtKB-UniRule"/>
</dbReference>
<evidence type="ECO:0000256" key="16">
    <source>
        <dbReference type="ARBA" id="ARBA00049244"/>
    </source>
</evidence>
<dbReference type="PROSITE" id="PS50173">
    <property type="entry name" value="UMUC"/>
    <property type="match status" value="1"/>
</dbReference>
<comment type="similarity">
    <text evidence="2 17">Belongs to the DNA polymerase type-Y family.</text>
</comment>
<dbReference type="Pfam" id="PF11798">
    <property type="entry name" value="IMS_HHH"/>
    <property type="match status" value="1"/>
</dbReference>
<evidence type="ECO:0000256" key="17">
    <source>
        <dbReference type="HAMAP-Rule" id="MF_01113"/>
    </source>
</evidence>
<evidence type="ECO:0000259" key="18">
    <source>
        <dbReference type="PROSITE" id="PS50173"/>
    </source>
</evidence>
<feature type="site" description="Substrate discrimination" evidence="17">
    <location>
        <position position="21"/>
    </location>
</feature>
<dbReference type="InterPro" id="IPR017961">
    <property type="entry name" value="DNA_pol_Y-fam_little_finger"/>
</dbReference>
<keyword evidence="4 17" id="KW-0515">Mutator protein</keyword>
<comment type="subunit">
    <text evidence="3 17">Monomer.</text>
</comment>
<dbReference type="PANTHER" id="PTHR11076">
    <property type="entry name" value="DNA REPAIR POLYMERASE UMUC / TRANSFERASE FAMILY MEMBER"/>
    <property type="match status" value="1"/>
</dbReference>
<dbReference type="Gene3D" id="3.30.1490.100">
    <property type="entry name" value="DNA polymerase, Y-family, little finger domain"/>
    <property type="match status" value="1"/>
</dbReference>
<dbReference type="InterPro" id="IPR043128">
    <property type="entry name" value="Rev_trsase/Diguanyl_cyclase"/>
</dbReference>
<evidence type="ECO:0000256" key="6">
    <source>
        <dbReference type="ARBA" id="ARBA00022679"/>
    </source>
</evidence>
<evidence type="ECO:0000256" key="13">
    <source>
        <dbReference type="ARBA" id="ARBA00023125"/>
    </source>
</evidence>
<dbReference type="GO" id="GO:0005829">
    <property type="term" value="C:cytosol"/>
    <property type="evidence" value="ECO:0007669"/>
    <property type="project" value="TreeGrafter"/>
</dbReference>
<dbReference type="GO" id="GO:0003684">
    <property type="term" value="F:damaged DNA binding"/>
    <property type="evidence" value="ECO:0007669"/>
    <property type="project" value="InterPro"/>
</dbReference>
<dbReference type="OrthoDB" id="9808813at2"/>
<name>J0L479_RHILT</name>
<dbReference type="SUPFAM" id="SSF100879">
    <property type="entry name" value="Lesion bypass DNA polymerase (Y-family), little finger domain"/>
    <property type="match status" value="1"/>
</dbReference>
<evidence type="ECO:0000256" key="7">
    <source>
        <dbReference type="ARBA" id="ARBA00022695"/>
    </source>
</evidence>
<dbReference type="Pfam" id="PF11799">
    <property type="entry name" value="IMS_C"/>
    <property type="match status" value="1"/>
</dbReference>
<dbReference type="GO" id="GO:0042276">
    <property type="term" value="P:error-prone translesion synthesis"/>
    <property type="evidence" value="ECO:0007669"/>
    <property type="project" value="TreeGrafter"/>
</dbReference>
<evidence type="ECO:0000256" key="5">
    <source>
        <dbReference type="ARBA" id="ARBA00022490"/>
    </source>
</evidence>
<dbReference type="InterPro" id="IPR036775">
    <property type="entry name" value="DNA_pol_Y-fam_lit_finger_sf"/>
</dbReference>
<dbReference type="FunFam" id="1.10.150.20:FF:000019">
    <property type="entry name" value="DNA polymerase IV"/>
    <property type="match status" value="1"/>
</dbReference>
<evidence type="ECO:0000256" key="10">
    <source>
        <dbReference type="ARBA" id="ARBA00022763"/>
    </source>
</evidence>
<comment type="function">
    <text evidence="15 17">Poorly processive, error-prone DNA polymerase involved in untargeted mutagenesis. Copies undamaged DNA at stalled replication forks, which arise in vivo from mismatched or misaligned primer ends. These misaligned primers can be extended by PolIV. Exhibits no 3'-5' exonuclease (proofreading) activity. May be involved in translesional synthesis, in conjunction with the beta clamp from PolIII.</text>
</comment>
<dbReference type="GO" id="GO:0000287">
    <property type="term" value="F:magnesium ion binding"/>
    <property type="evidence" value="ECO:0007669"/>
    <property type="project" value="UniProtKB-UniRule"/>
</dbReference>
<dbReference type="RefSeq" id="WP_003575510.1">
    <property type="nucleotide sequence ID" value="NZ_JH719393.1"/>
</dbReference>
<evidence type="ECO:0000256" key="15">
    <source>
        <dbReference type="ARBA" id="ARBA00025589"/>
    </source>
</evidence>
<dbReference type="GO" id="GO:0006261">
    <property type="term" value="P:DNA-templated DNA replication"/>
    <property type="evidence" value="ECO:0007669"/>
    <property type="project" value="UniProtKB-UniRule"/>
</dbReference>
<dbReference type="Proteomes" id="UP000005732">
    <property type="component" value="Unassembled WGS sequence"/>
</dbReference>
<dbReference type="EMBL" id="JH719393">
    <property type="protein sequence ID" value="EJC85074.1"/>
    <property type="molecule type" value="Genomic_DNA"/>
</dbReference>
<sequence length="362" mass="39680">MNDLSLSPVRKIVHVDMDAFYASVEQRDNPELRGKPIAVGGSAARGVVAAASYEARAFGVHSAMPSVTAKRKCLDLIFVPPRFDVYKAVSQQIREIFAEYTPLIEPLSLDEAYLDVTENLKGMDIATEIALEIRAKIKQVTGLNASAGISYNKFLAKMASDLNKPNGQAVITPRNGLAFVEALPVKKFHGVGPATAEKMHRLGIDTGADLKEKTLEFLVEHFGKSGPYFYGIARGIDERRVKPDRVRKSVGAEDTFSQDLHSYEPAREGLQPLIEKVWAYCEANAIGAKTVTLKVKYADFNQITRSKTVPAALPGITDLEDIVDFLLAPIFPLRKGIRLLGVSLSSLERRASGTEPQLRLAL</sequence>
<dbReference type="EMBL" id="JH719393">
    <property type="protein sequence ID" value="EJC83331.1"/>
    <property type="molecule type" value="Genomic_DNA"/>
</dbReference>
<evidence type="ECO:0000256" key="2">
    <source>
        <dbReference type="ARBA" id="ARBA00010945"/>
    </source>
</evidence>
<dbReference type="EC" id="2.7.7.7" evidence="17"/>
<dbReference type="HOGENOM" id="CLU_012348_1_2_5"/>
<dbReference type="InterPro" id="IPR001126">
    <property type="entry name" value="UmuC"/>
</dbReference>
<keyword evidence="7 17" id="KW-0548">Nucleotidyltransferase</keyword>
<proteinExistence type="inferred from homology"/>
<evidence type="ECO:0000256" key="3">
    <source>
        <dbReference type="ARBA" id="ARBA00011245"/>
    </source>
</evidence>
<dbReference type="InterPro" id="IPR024728">
    <property type="entry name" value="PolY_HhH_motif"/>
</dbReference>
<evidence type="ECO:0000256" key="1">
    <source>
        <dbReference type="ARBA" id="ARBA00004496"/>
    </source>
</evidence>
<dbReference type="FunFam" id="3.40.1170.60:FF:000001">
    <property type="entry name" value="DNA polymerase IV"/>
    <property type="match status" value="1"/>
</dbReference>
<evidence type="ECO:0000256" key="14">
    <source>
        <dbReference type="ARBA" id="ARBA00023204"/>
    </source>
</evidence>
<dbReference type="HAMAP" id="MF_01113">
    <property type="entry name" value="DNApol_IV"/>
    <property type="match status" value="1"/>
</dbReference>
<evidence type="ECO:0000313" key="20">
    <source>
        <dbReference type="EMBL" id="EJC85074.1"/>
    </source>
</evidence>
<comment type="subcellular location">
    <subcellularLocation>
        <location evidence="1 17">Cytoplasm</location>
    </subcellularLocation>
</comment>
<feature type="domain" description="UmuC" evidence="18">
    <location>
        <begin position="12"/>
        <end position="192"/>
    </location>
</feature>
<keyword evidence="6 17" id="KW-0808">Transferase</keyword>
<comment type="cofactor">
    <cofactor evidence="17">
        <name>Mg(2+)</name>
        <dbReference type="ChEBI" id="CHEBI:18420"/>
    </cofactor>
    <text evidence="17">Binds 2 magnesium ions per subunit.</text>
</comment>
<evidence type="ECO:0000313" key="19">
    <source>
        <dbReference type="EMBL" id="EJC83331.1"/>
    </source>
</evidence>
<gene>
    <name evidence="17" type="primary">dinB</name>
    <name evidence="19" type="ORF">Rleg4DRAFT_5085</name>
    <name evidence="20" type="ORF">Rleg4DRAFT_6935</name>
</gene>
<dbReference type="InterPro" id="IPR050116">
    <property type="entry name" value="DNA_polymerase-Y"/>
</dbReference>
<dbReference type="NCBIfam" id="NF002677">
    <property type="entry name" value="PRK02406.1"/>
    <property type="match status" value="1"/>
</dbReference>
<dbReference type="GO" id="GO:0006281">
    <property type="term" value="P:DNA repair"/>
    <property type="evidence" value="ECO:0007669"/>
    <property type="project" value="UniProtKB-UniRule"/>
</dbReference>
<dbReference type="Gene3D" id="3.40.1170.60">
    <property type="match status" value="1"/>
</dbReference>
<protein>
    <recommendedName>
        <fullName evidence="17">DNA polymerase IV</fullName>
        <shortName evidence="17">Pol IV</shortName>
        <ecNumber evidence="17">2.7.7.7</ecNumber>
    </recommendedName>
</protein>
<dbReference type="FunFam" id="3.30.1490.100:FF:000004">
    <property type="entry name" value="DNA polymerase IV"/>
    <property type="match status" value="1"/>
</dbReference>
<keyword evidence="8 17" id="KW-0235">DNA replication</keyword>
<dbReference type="AlphaFoldDB" id="J0L479"/>
<dbReference type="Gene3D" id="1.10.150.20">
    <property type="entry name" value="5' to 3' exonuclease, C-terminal subdomain"/>
    <property type="match status" value="1"/>
</dbReference>
<evidence type="ECO:0000256" key="4">
    <source>
        <dbReference type="ARBA" id="ARBA00022457"/>
    </source>
</evidence>
<keyword evidence="11 17" id="KW-0460">Magnesium</keyword>
<evidence type="ECO:0000256" key="9">
    <source>
        <dbReference type="ARBA" id="ARBA00022723"/>
    </source>
</evidence>
<dbReference type="PANTHER" id="PTHR11076:SF33">
    <property type="entry name" value="DNA POLYMERASE KAPPA"/>
    <property type="match status" value="1"/>
</dbReference>
<keyword evidence="12 17" id="KW-0239">DNA-directed DNA polymerase</keyword>
<keyword evidence="9 17" id="KW-0479">Metal-binding</keyword>
<keyword evidence="5 17" id="KW-0963">Cytoplasm</keyword>
<reference evidence="20" key="1">
    <citation type="submission" date="2012-02" db="EMBL/GenBank/DDBJ databases">
        <title>Improved High-Quality Draft Sequence of Rhizobium leguminosarum bv. trifolii WSM2297.</title>
        <authorList>
            <consortium name="US DOE Joint Genome Institute"/>
            <person name="Lucas S."/>
            <person name="Han J."/>
            <person name="Lapidus A."/>
            <person name="Cheng J.-F."/>
            <person name="Goodwin L."/>
            <person name="Pitluck S."/>
            <person name="Peters L."/>
            <person name="Ovchinnikova G."/>
            <person name="Zhang X."/>
            <person name="Detter J.C."/>
            <person name="Han C."/>
            <person name="Tapia R."/>
            <person name="Land M."/>
            <person name="Hauser L."/>
            <person name="Kyrpides N."/>
            <person name="Ivanova N."/>
            <person name="Pagani I."/>
            <person name="Brau L."/>
            <person name="Yates R."/>
            <person name="O'Hara G."/>
            <person name="Rui T."/>
            <person name="Howieson J."/>
            <person name="Reeve W."/>
            <person name="Woyke T."/>
        </authorList>
    </citation>
    <scope>NUCLEOTIDE SEQUENCE [LARGE SCALE GENOMIC DNA]</scope>
    <source>
        <strain evidence="20">WSM2297</strain>
    </source>
</reference>
<dbReference type="CDD" id="cd03586">
    <property type="entry name" value="PolY_Pol_IV_kappa"/>
    <property type="match status" value="1"/>
</dbReference>
<accession>J0L479</accession>
<dbReference type="SUPFAM" id="SSF56672">
    <property type="entry name" value="DNA/RNA polymerases"/>
    <property type="match status" value="1"/>
</dbReference>
<dbReference type="Gene3D" id="3.30.70.270">
    <property type="match status" value="1"/>
</dbReference>
<evidence type="ECO:0000256" key="8">
    <source>
        <dbReference type="ARBA" id="ARBA00022705"/>
    </source>
</evidence>